<evidence type="ECO:0000256" key="6">
    <source>
        <dbReference type="ARBA" id="ARBA00066661"/>
    </source>
</evidence>
<dbReference type="PANTHER" id="PTHR10996:SF257">
    <property type="entry name" value="GLYOXYLATE REDUCTASE 1"/>
    <property type="match status" value="1"/>
</dbReference>
<comment type="catalytic activity">
    <reaction evidence="4">
        <text>glycolate + NADP(+) = glyoxylate + NADPH + H(+)</text>
        <dbReference type="Rhea" id="RHEA:10992"/>
        <dbReference type="ChEBI" id="CHEBI:15378"/>
        <dbReference type="ChEBI" id="CHEBI:29805"/>
        <dbReference type="ChEBI" id="CHEBI:36655"/>
        <dbReference type="ChEBI" id="CHEBI:57783"/>
        <dbReference type="ChEBI" id="CHEBI:58349"/>
        <dbReference type="EC" id="1.1.1.79"/>
    </reaction>
</comment>
<dbReference type="SUPFAM" id="SSF51735">
    <property type="entry name" value="NAD(P)-binding Rossmann-fold domains"/>
    <property type="match status" value="1"/>
</dbReference>
<dbReference type="EC" id="1.1.1.81" evidence="7"/>
<evidence type="ECO:0000256" key="2">
    <source>
        <dbReference type="ARBA" id="ARBA00051801"/>
    </source>
</evidence>
<keyword evidence="13" id="KW-1185">Reference proteome</keyword>
<proteinExistence type="inferred from homology"/>
<comment type="similarity">
    <text evidence="5">Belongs to the D-isomer specific 2-hydroxyacid dehydrogenase family. GhrB subfamily.</text>
</comment>
<dbReference type="Gene3D" id="3.40.50.720">
    <property type="entry name" value="NAD(P)-binding Rossmann-like Domain"/>
    <property type="match status" value="2"/>
</dbReference>
<dbReference type="InterPro" id="IPR036291">
    <property type="entry name" value="NAD(P)-bd_dom_sf"/>
</dbReference>
<dbReference type="FunFam" id="3.40.50.720:FF:000026">
    <property type="entry name" value="Glyoxylate/hydroxypyruvate reductase B"/>
    <property type="match status" value="1"/>
</dbReference>
<comment type="caution">
    <text evidence="12">The sequence shown here is derived from an EMBL/GenBank/DDBJ whole genome shotgun (WGS) entry which is preliminary data.</text>
</comment>
<dbReference type="InterPro" id="IPR050223">
    <property type="entry name" value="D-isomer_2-hydroxyacid_DH"/>
</dbReference>
<evidence type="ECO:0000256" key="3">
    <source>
        <dbReference type="ARBA" id="ARBA00052239"/>
    </source>
</evidence>
<name>A0A6N8JB35_9BACT</name>
<evidence type="ECO:0000256" key="1">
    <source>
        <dbReference type="ARBA" id="ARBA00023002"/>
    </source>
</evidence>
<dbReference type="OrthoDB" id="1522997at2"/>
<sequence>MKAFITRIIPDAGLQLLQDAGITITQWTEKRDLTPEELINACKQHDALLSSGANNINAHFLNECKHLKVIALLSVGYDNVDVPEATRLNIPIGNTPGVLSGATADTAFLLMLAASRKAFYVHKKILKGEWKFFDPTTDLGIELNGKTLGIFGLGKIGMEMAKKCVGAYNMKVIYHNRQHNPDAEKTLNAVRVSFDELLQQSDVLSVHTALTTETKGIFNTTAFSKMRPSSIFINTARGAIHNEEDLKAALESGTIWGAGLDVTNPEPMQPDNPLLNMPNVAILPHIGSATVDTRNAMSVIAAKNVIAGLGGTRLPHVVNPEIYQDWNRITC</sequence>
<comment type="catalytic activity">
    <reaction evidence="3">
        <text>(R)-glycerate + NADP(+) = 3-hydroxypyruvate + NADPH + H(+)</text>
        <dbReference type="Rhea" id="RHEA:18657"/>
        <dbReference type="ChEBI" id="CHEBI:15378"/>
        <dbReference type="ChEBI" id="CHEBI:16659"/>
        <dbReference type="ChEBI" id="CHEBI:17180"/>
        <dbReference type="ChEBI" id="CHEBI:57783"/>
        <dbReference type="ChEBI" id="CHEBI:58349"/>
        <dbReference type="EC" id="1.1.1.81"/>
    </reaction>
</comment>
<organism evidence="12 13">
    <name type="scientific">Chitinophaga oryziterrae</name>
    <dbReference type="NCBI Taxonomy" id="1031224"/>
    <lineage>
        <taxon>Bacteria</taxon>
        <taxon>Pseudomonadati</taxon>
        <taxon>Bacteroidota</taxon>
        <taxon>Chitinophagia</taxon>
        <taxon>Chitinophagales</taxon>
        <taxon>Chitinophagaceae</taxon>
        <taxon>Chitinophaga</taxon>
    </lineage>
</organism>
<dbReference type="GO" id="GO:0005829">
    <property type="term" value="C:cytosol"/>
    <property type="evidence" value="ECO:0007669"/>
    <property type="project" value="TreeGrafter"/>
</dbReference>
<dbReference type="InterPro" id="IPR006140">
    <property type="entry name" value="D-isomer_DH_NAD-bd"/>
</dbReference>
<dbReference type="PANTHER" id="PTHR10996">
    <property type="entry name" value="2-HYDROXYACID DEHYDROGENASE-RELATED"/>
    <property type="match status" value="1"/>
</dbReference>
<dbReference type="InterPro" id="IPR006139">
    <property type="entry name" value="D-isomer_2_OHA_DH_cat_dom"/>
</dbReference>
<evidence type="ECO:0000259" key="11">
    <source>
        <dbReference type="Pfam" id="PF02826"/>
    </source>
</evidence>
<dbReference type="GO" id="GO:0030267">
    <property type="term" value="F:glyoxylate reductase (NADPH) activity"/>
    <property type="evidence" value="ECO:0007669"/>
    <property type="project" value="UniProtKB-EC"/>
</dbReference>
<evidence type="ECO:0000256" key="9">
    <source>
        <dbReference type="RuleBase" id="RU003719"/>
    </source>
</evidence>
<dbReference type="EC" id="1.1.1.79" evidence="6"/>
<dbReference type="PROSITE" id="PS00065">
    <property type="entry name" value="D_2_HYDROXYACID_DH_1"/>
    <property type="match status" value="1"/>
</dbReference>
<gene>
    <name evidence="12" type="ORF">GO495_16400</name>
</gene>
<dbReference type="CDD" id="cd05301">
    <property type="entry name" value="GDH"/>
    <property type="match status" value="1"/>
</dbReference>
<dbReference type="GO" id="GO:0051287">
    <property type="term" value="F:NAD binding"/>
    <property type="evidence" value="ECO:0007669"/>
    <property type="project" value="InterPro"/>
</dbReference>
<feature type="domain" description="D-isomer specific 2-hydroxyacid dehydrogenase NAD-binding" evidence="11">
    <location>
        <begin position="109"/>
        <end position="287"/>
    </location>
</feature>
<dbReference type="Pfam" id="PF02826">
    <property type="entry name" value="2-Hacid_dh_C"/>
    <property type="match status" value="1"/>
</dbReference>
<dbReference type="RefSeq" id="WP_157300802.1">
    <property type="nucleotide sequence ID" value="NZ_BAAAZB010000005.1"/>
</dbReference>
<dbReference type="AlphaFoldDB" id="A0A6N8JB35"/>
<dbReference type="Proteomes" id="UP000468388">
    <property type="component" value="Unassembled WGS sequence"/>
</dbReference>
<dbReference type="GO" id="GO:0016618">
    <property type="term" value="F:hydroxypyruvate reductase [NAD(P)H] activity"/>
    <property type="evidence" value="ECO:0007669"/>
    <property type="project" value="UniProtKB-EC"/>
</dbReference>
<dbReference type="SUPFAM" id="SSF52283">
    <property type="entry name" value="Formate/glycerate dehydrogenase catalytic domain-like"/>
    <property type="match status" value="1"/>
</dbReference>
<protein>
    <recommendedName>
        <fullName evidence="8">Glyoxylate/hydroxypyruvate reductase B</fullName>
        <ecNumber evidence="6">1.1.1.79</ecNumber>
        <ecNumber evidence="7">1.1.1.81</ecNumber>
    </recommendedName>
</protein>
<dbReference type="InterPro" id="IPR029752">
    <property type="entry name" value="D-isomer_DH_CS1"/>
</dbReference>
<dbReference type="EMBL" id="WRXO01000004">
    <property type="protein sequence ID" value="MVT42174.1"/>
    <property type="molecule type" value="Genomic_DNA"/>
</dbReference>
<reference evidence="12 13" key="1">
    <citation type="submission" date="2019-12" db="EMBL/GenBank/DDBJ databases">
        <title>The draft genomic sequence of strain Chitinophaga oryziterrae JCM 16595.</title>
        <authorList>
            <person name="Zhang X."/>
        </authorList>
    </citation>
    <scope>NUCLEOTIDE SEQUENCE [LARGE SCALE GENOMIC DNA]</scope>
    <source>
        <strain evidence="12 13">JCM 16595</strain>
    </source>
</reference>
<comment type="catalytic activity">
    <reaction evidence="2">
        <text>(R)-glycerate + NAD(+) = 3-hydroxypyruvate + NADH + H(+)</text>
        <dbReference type="Rhea" id="RHEA:17905"/>
        <dbReference type="ChEBI" id="CHEBI:15378"/>
        <dbReference type="ChEBI" id="CHEBI:16659"/>
        <dbReference type="ChEBI" id="CHEBI:17180"/>
        <dbReference type="ChEBI" id="CHEBI:57540"/>
        <dbReference type="ChEBI" id="CHEBI:57945"/>
        <dbReference type="EC" id="1.1.1.81"/>
    </reaction>
</comment>
<evidence type="ECO:0000256" key="4">
    <source>
        <dbReference type="ARBA" id="ARBA00052769"/>
    </source>
</evidence>
<evidence type="ECO:0000256" key="5">
    <source>
        <dbReference type="ARBA" id="ARBA00061278"/>
    </source>
</evidence>
<evidence type="ECO:0000256" key="8">
    <source>
        <dbReference type="ARBA" id="ARBA00073362"/>
    </source>
</evidence>
<keyword evidence="1 9" id="KW-0560">Oxidoreductase</keyword>
<evidence type="ECO:0000256" key="7">
    <source>
        <dbReference type="ARBA" id="ARBA00066674"/>
    </source>
</evidence>
<dbReference type="Pfam" id="PF00389">
    <property type="entry name" value="2-Hacid_dh"/>
    <property type="match status" value="1"/>
</dbReference>
<accession>A0A6N8JB35</accession>
<evidence type="ECO:0000313" key="13">
    <source>
        <dbReference type="Proteomes" id="UP000468388"/>
    </source>
</evidence>
<evidence type="ECO:0000313" key="12">
    <source>
        <dbReference type="EMBL" id="MVT42174.1"/>
    </source>
</evidence>
<feature type="domain" description="D-isomer specific 2-hydroxyacid dehydrogenase catalytic" evidence="10">
    <location>
        <begin position="5"/>
        <end position="319"/>
    </location>
</feature>
<evidence type="ECO:0000259" key="10">
    <source>
        <dbReference type="Pfam" id="PF00389"/>
    </source>
</evidence>